<dbReference type="STRING" id="864069.MicloDRAFT_00065540"/>
<feature type="domain" description="N-acetyltransferase" evidence="3">
    <location>
        <begin position="3"/>
        <end position="187"/>
    </location>
</feature>
<dbReference type="OrthoDB" id="9799154at2"/>
<evidence type="ECO:0000313" key="5">
    <source>
        <dbReference type="Proteomes" id="UP000003947"/>
    </source>
</evidence>
<keyword evidence="5" id="KW-1185">Reference proteome</keyword>
<dbReference type="InterPro" id="IPR016181">
    <property type="entry name" value="Acyl_CoA_acyltransferase"/>
</dbReference>
<name>I4YPD3_9HYPH</name>
<dbReference type="AlphaFoldDB" id="I4YPD3"/>
<gene>
    <name evidence="4" type="ORF">MicloDRAFT_00065540</name>
</gene>
<dbReference type="Pfam" id="PF00583">
    <property type="entry name" value="Acetyltransf_1"/>
    <property type="match status" value="1"/>
</dbReference>
<dbReference type="RefSeq" id="WP_009494585.1">
    <property type="nucleotide sequence ID" value="NZ_CP141048.1"/>
</dbReference>
<evidence type="ECO:0000256" key="2">
    <source>
        <dbReference type="ARBA" id="ARBA00023315"/>
    </source>
</evidence>
<accession>I4YPD3</accession>
<dbReference type="SUPFAM" id="SSF55729">
    <property type="entry name" value="Acyl-CoA N-acyltransferases (Nat)"/>
    <property type="match status" value="1"/>
</dbReference>
<evidence type="ECO:0000259" key="3">
    <source>
        <dbReference type="PROSITE" id="PS51186"/>
    </source>
</evidence>
<dbReference type="Gene3D" id="3.40.630.30">
    <property type="match status" value="1"/>
</dbReference>
<evidence type="ECO:0000256" key="1">
    <source>
        <dbReference type="ARBA" id="ARBA00022679"/>
    </source>
</evidence>
<reference evidence="4 5" key="1">
    <citation type="submission" date="2012-02" db="EMBL/GenBank/DDBJ databases">
        <title>Improved High-Quality Draft sequence of Microvirga sp. WSM3557.</title>
        <authorList>
            <consortium name="US DOE Joint Genome Institute"/>
            <person name="Lucas S."/>
            <person name="Han J."/>
            <person name="Lapidus A."/>
            <person name="Cheng J.-F."/>
            <person name="Goodwin L."/>
            <person name="Pitluck S."/>
            <person name="Peters L."/>
            <person name="Zhang X."/>
            <person name="Detter J.C."/>
            <person name="Han C."/>
            <person name="Tapia R."/>
            <person name="Land M."/>
            <person name="Hauser L."/>
            <person name="Kyrpides N."/>
            <person name="Ivanova N."/>
            <person name="Pagani I."/>
            <person name="Brau L."/>
            <person name="Yates R."/>
            <person name="O'Hara G."/>
            <person name="Rui T."/>
            <person name="Howieson J."/>
            <person name="Reeve W."/>
            <person name="Woyke T."/>
        </authorList>
    </citation>
    <scope>NUCLEOTIDE SEQUENCE [LARGE SCALE GENOMIC DNA]</scope>
    <source>
        <strain evidence="4 5">WSM3557</strain>
    </source>
</reference>
<evidence type="ECO:0000313" key="4">
    <source>
        <dbReference type="EMBL" id="EIM25825.1"/>
    </source>
</evidence>
<proteinExistence type="predicted"/>
<dbReference type="CDD" id="cd04301">
    <property type="entry name" value="NAT_SF"/>
    <property type="match status" value="1"/>
</dbReference>
<dbReference type="PANTHER" id="PTHR43877:SF1">
    <property type="entry name" value="ACETYLTRANSFERASE"/>
    <property type="match status" value="1"/>
</dbReference>
<dbReference type="PROSITE" id="PS51186">
    <property type="entry name" value="GNAT"/>
    <property type="match status" value="1"/>
</dbReference>
<dbReference type="InterPro" id="IPR000182">
    <property type="entry name" value="GNAT_dom"/>
</dbReference>
<protein>
    <submittedName>
        <fullName evidence="4">Sortase-like acyltransferase</fullName>
    </submittedName>
</protein>
<keyword evidence="2 4" id="KW-0012">Acyltransferase</keyword>
<dbReference type="GO" id="GO:0016747">
    <property type="term" value="F:acyltransferase activity, transferring groups other than amino-acyl groups"/>
    <property type="evidence" value="ECO:0007669"/>
    <property type="project" value="InterPro"/>
</dbReference>
<dbReference type="EMBL" id="JH660647">
    <property type="protein sequence ID" value="EIM25825.1"/>
    <property type="molecule type" value="Genomic_DNA"/>
</dbReference>
<dbReference type="Proteomes" id="UP000003947">
    <property type="component" value="Unassembled WGS sequence"/>
</dbReference>
<dbReference type="InterPro" id="IPR050832">
    <property type="entry name" value="Bact_Acetyltransf"/>
</dbReference>
<keyword evidence="1 4" id="KW-0808">Transferase</keyword>
<organism evidence="4 5">
    <name type="scientific">Microvirga lotononidis</name>
    <dbReference type="NCBI Taxonomy" id="864069"/>
    <lineage>
        <taxon>Bacteria</taxon>
        <taxon>Pseudomonadati</taxon>
        <taxon>Pseudomonadota</taxon>
        <taxon>Alphaproteobacteria</taxon>
        <taxon>Hyphomicrobiales</taxon>
        <taxon>Methylobacteriaceae</taxon>
        <taxon>Microvirga</taxon>
    </lineage>
</organism>
<sequence>MSILIRDAVEGDVEGIARVHVQGWRESYRDFLRPEALAGLSVEERMQMWQGAFAQPDPRAKLLVAQTDDGGIVGFVRGGPIREGAEQLGTEAEIFAIYLLDKVKRRGIGLRLMRGVLDHLGRHGFRSVGLWVLKDNLSARRFYEALGGQSGAEQSFDLRGQMVVEVAYRFDLTPGMDRAAPMMDPRPLR</sequence>
<dbReference type="eggNOG" id="COG1247">
    <property type="taxonomic scope" value="Bacteria"/>
</dbReference>
<dbReference type="PANTHER" id="PTHR43877">
    <property type="entry name" value="AMINOALKYLPHOSPHONATE N-ACETYLTRANSFERASE-RELATED-RELATED"/>
    <property type="match status" value="1"/>
</dbReference>
<dbReference type="PATRIC" id="fig|864069.3.peg.7008"/>
<dbReference type="HOGENOM" id="CLU_013985_18_2_5"/>